<dbReference type="GO" id="GO:0016818">
    <property type="term" value="F:hydrolase activity, acting on acid anhydrides, in phosphorus-containing anhydrides"/>
    <property type="evidence" value="ECO:0007669"/>
    <property type="project" value="InterPro"/>
</dbReference>
<dbReference type="AlphaFoldDB" id="A0A4Z0F9P7"/>
<gene>
    <name evidence="6" type="ORF">E4680_09695</name>
</gene>
<dbReference type="PANTHER" id="PTHR11472">
    <property type="entry name" value="DNA REPAIR DEAD HELICASE RAD3/XP-D SUBFAMILY MEMBER"/>
    <property type="match status" value="1"/>
</dbReference>
<keyword evidence="1" id="KW-0547">Nucleotide-binding</keyword>
<dbReference type="PANTHER" id="PTHR11472:SF34">
    <property type="entry name" value="REGULATOR OF TELOMERE ELONGATION HELICASE 1"/>
    <property type="match status" value="1"/>
</dbReference>
<dbReference type="Gene3D" id="3.40.50.300">
    <property type="entry name" value="P-loop containing nucleotide triphosphate hydrolases"/>
    <property type="match status" value="2"/>
</dbReference>
<evidence type="ECO:0000313" key="7">
    <source>
        <dbReference type="Proteomes" id="UP000297890"/>
    </source>
</evidence>
<proteinExistence type="inferred from homology"/>
<dbReference type="GO" id="GO:0003676">
    <property type="term" value="F:nucleic acid binding"/>
    <property type="evidence" value="ECO:0007669"/>
    <property type="project" value="InterPro"/>
</dbReference>
<dbReference type="RefSeq" id="WP_135282210.1">
    <property type="nucleotide sequence ID" value="NZ_SRIO01000012.1"/>
</dbReference>
<evidence type="ECO:0000256" key="4">
    <source>
        <dbReference type="ARBA" id="ARBA00038058"/>
    </source>
</evidence>
<dbReference type="OrthoDB" id="9805194at2"/>
<dbReference type="Pfam" id="PF13307">
    <property type="entry name" value="Helicase_C_2"/>
    <property type="match status" value="1"/>
</dbReference>
<keyword evidence="3" id="KW-0067">ATP-binding</keyword>
<evidence type="ECO:0000256" key="3">
    <source>
        <dbReference type="ARBA" id="ARBA00022840"/>
    </source>
</evidence>
<keyword evidence="6" id="KW-0347">Helicase</keyword>
<dbReference type="SMART" id="SM00487">
    <property type="entry name" value="DEXDc"/>
    <property type="match status" value="1"/>
</dbReference>
<evidence type="ECO:0000256" key="1">
    <source>
        <dbReference type="ARBA" id="ARBA00022741"/>
    </source>
</evidence>
<keyword evidence="7" id="KW-1185">Reference proteome</keyword>
<dbReference type="InterPro" id="IPR006555">
    <property type="entry name" value="ATP-dep_Helicase_C"/>
</dbReference>
<dbReference type="InterPro" id="IPR014001">
    <property type="entry name" value="Helicase_ATP-bd"/>
</dbReference>
<accession>A0A4Z0F9P7</accession>
<dbReference type="InterPro" id="IPR027417">
    <property type="entry name" value="P-loop_NTPase"/>
</dbReference>
<dbReference type="GO" id="GO:0006281">
    <property type="term" value="P:DNA repair"/>
    <property type="evidence" value="ECO:0007669"/>
    <property type="project" value="TreeGrafter"/>
</dbReference>
<evidence type="ECO:0000259" key="5">
    <source>
        <dbReference type="PROSITE" id="PS51193"/>
    </source>
</evidence>
<feature type="domain" description="Helicase ATP-binding" evidence="5">
    <location>
        <begin position="16"/>
        <end position="276"/>
    </location>
</feature>
<evidence type="ECO:0000256" key="2">
    <source>
        <dbReference type="ARBA" id="ARBA00022801"/>
    </source>
</evidence>
<dbReference type="PROSITE" id="PS51193">
    <property type="entry name" value="HELICASE_ATP_BIND_2"/>
    <property type="match status" value="1"/>
</dbReference>
<organism evidence="6 7">
    <name type="scientific">Candidatus Macondimonas diazotrophica</name>
    <dbReference type="NCBI Taxonomy" id="2305248"/>
    <lineage>
        <taxon>Bacteria</taxon>
        <taxon>Pseudomonadati</taxon>
        <taxon>Pseudomonadota</taxon>
        <taxon>Gammaproteobacteria</taxon>
        <taxon>Chromatiales</taxon>
        <taxon>Ectothiorhodospiraceae</taxon>
        <taxon>Candidatus Macondimonas</taxon>
    </lineage>
</organism>
<dbReference type="SMART" id="SM00491">
    <property type="entry name" value="HELICc2"/>
    <property type="match status" value="1"/>
</dbReference>
<dbReference type="InterPro" id="IPR045028">
    <property type="entry name" value="DinG/Rad3-like"/>
</dbReference>
<dbReference type="Proteomes" id="UP000297890">
    <property type="component" value="Unassembled WGS sequence"/>
</dbReference>
<dbReference type="GO" id="GO:0005524">
    <property type="term" value="F:ATP binding"/>
    <property type="evidence" value="ECO:0007669"/>
    <property type="project" value="UniProtKB-KW"/>
</dbReference>
<dbReference type="InterPro" id="IPR014013">
    <property type="entry name" value="Helic_SF1/SF2_ATP-bd_DinG/Rad3"/>
</dbReference>
<sequence>MSDDPENGGIWGDESPLTQQLKGYQVRPGQIQMSEWIREALAGRQTRVIEAGTGIGKTFAYLVPILTMGERVLISTATLALQDQLMVKDLPFLQRALGVKRDVVLLKGRGRYLCRYRFFQAEQDLWYDGRGALGRVRHWVDQTRSGDLSECAALPANPELIGRITATGDTCLGQECPEFRTCYVVKARRAAMDAEVVVINHHLLFADLALREEGFGELLPGADGVVMDEAHHVAEVAAQFFGRTVSSRQIALLIRDVRAEREAAGGADHRDLIQAAELVDRASRTLRGHLPDGERRIAWNAKTDEAGVFLAQRAALSDALDSLAAGLRGVADRTPGLAQLLRRTQHLHDHLARWGEEASHTGEVHWLQTTRTGVVMHTTPLEVGEQLREFRMQRQCAWIFTSATLAVGRDFSRFLKDVGLDEEIPCLQLPSPFDYHRQALMYVPEALPAPDAPDYEVRYLAEVRQALEWSGGRAFLLFTSHRALRHAAEALSDLQFPLLVQGEAPPARLLERFQEIGHAVLLGAASFWAGVDVRGDALQLVAIDRLPFASPDDPVLQARINAARARGGNPFQECQLPTAVIAMRQGAGRLIRDANDRGVLLVGDRRLIHRSYGRAFMSSLPDMPVTRKSHEVAAFFSRLRSEEQRADAVIGD</sequence>
<evidence type="ECO:0000313" key="6">
    <source>
        <dbReference type="EMBL" id="TFZ82101.1"/>
    </source>
</evidence>
<comment type="similarity">
    <text evidence="4">Belongs to the helicase family. DinG subfamily.</text>
</comment>
<dbReference type="EMBL" id="SRIO01000012">
    <property type="protein sequence ID" value="TFZ82101.1"/>
    <property type="molecule type" value="Genomic_DNA"/>
</dbReference>
<reference evidence="6 7" key="1">
    <citation type="journal article" date="2019" name="ISME J.">
        <title>Candidatus Macondimonas diazotrophica, a novel gammaproteobacterial genus dominating crude-oil-contaminated coastal sediments.</title>
        <authorList>
            <person name="Karthikeyan S."/>
            <person name="Konstantinidis K."/>
        </authorList>
    </citation>
    <scope>NUCLEOTIDE SEQUENCE [LARGE SCALE GENOMIC DNA]</scope>
    <source>
        <strain evidence="6 7">KTK01</strain>
    </source>
</reference>
<name>A0A4Z0F9P7_9GAMM</name>
<dbReference type="SUPFAM" id="SSF52540">
    <property type="entry name" value="P-loop containing nucleoside triphosphate hydrolases"/>
    <property type="match status" value="1"/>
</dbReference>
<comment type="caution">
    <text evidence="6">The sequence shown here is derived from an EMBL/GenBank/DDBJ whole genome shotgun (WGS) entry which is preliminary data.</text>
</comment>
<dbReference type="GO" id="GO:0003678">
    <property type="term" value="F:DNA helicase activity"/>
    <property type="evidence" value="ECO:0007669"/>
    <property type="project" value="TreeGrafter"/>
</dbReference>
<keyword evidence="2" id="KW-0378">Hydrolase</keyword>
<protein>
    <submittedName>
        <fullName evidence="6">ATP-dependent DNA helicase</fullName>
    </submittedName>
</protein>